<protein>
    <submittedName>
        <fullName evidence="1">Uncharacterized protein</fullName>
    </submittedName>
</protein>
<evidence type="ECO:0000313" key="1">
    <source>
        <dbReference type="EMBL" id="KAI8442567.1"/>
    </source>
</evidence>
<dbReference type="Proteomes" id="UP001064048">
    <property type="component" value="Chromosome 9"/>
</dbReference>
<keyword evidence="2" id="KW-1185">Reference proteome</keyword>
<evidence type="ECO:0000313" key="2">
    <source>
        <dbReference type="Proteomes" id="UP001064048"/>
    </source>
</evidence>
<organism evidence="1 2">
    <name type="scientific">Choristoneura fumiferana</name>
    <name type="common">Spruce budworm moth</name>
    <name type="synonym">Archips fumiferana</name>
    <dbReference type="NCBI Taxonomy" id="7141"/>
    <lineage>
        <taxon>Eukaryota</taxon>
        <taxon>Metazoa</taxon>
        <taxon>Ecdysozoa</taxon>
        <taxon>Arthropoda</taxon>
        <taxon>Hexapoda</taxon>
        <taxon>Insecta</taxon>
        <taxon>Pterygota</taxon>
        <taxon>Neoptera</taxon>
        <taxon>Endopterygota</taxon>
        <taxon>Lepidoptera</taxon>
        <taxon>Glossata</taxon>
        <taxon>Ditrysia</taxon>
        <taxon>Tortricoidea</taxon>
        <taxon>Tortricidae</taxon>
        <taxon>Tortricinae</taxon>
        <taxon>Choristoneura</taxon>
    </lineage>
</organism>
<name>A0ACC0L1B5_CHOFU</name>
<proteinExistence type="predicted"/>
<sequence>MDDRGLNGAREIAVTVARLAWEPAADVTPCSTACPVFSCEARRRRARRGRGSAAGRRGRGSAAAAAAAAAAARAARRRRRRGGSPRRRRQPAAALRRTSLDATTFTLATHAREEPRGTRRGTRRQEWRRHAVAVRCRRAAAAAARAPEGEPEGEGEGGRLAAGLPGRVRAGAGLQPAGRLPVPGARGRRRAAGGGGGGGGRGRGRGRGAGAGRLRARAVERLWALTEDLNILYKDNWTRLAAQELLDFQRGLAAGLRAGAGRPPGPAPALDDGFHWTFSTSFLYALTLITTIGHGDVAPASAAGRAAAVLYAGLGIPLVLLYLATLGAALARGARRLWARLAPPPPAPAPRRRPQADALPGGAGAAAAGRGARVPRPARAGRAQPGAAGAVRGAGRGAVRAHGALVAAGRRVLLVLEPGHHRVRRAAAREARGGGGGARGGGRRAREGRRRGRLLRLHPGGRGRRGRRLRAAAGRAARGAEGPALRARARRALRRAAGRLLTRARARPAPAPPRARPAPERRPQVSFRVEALPARFGSLPRRRAGGRGRGRGGALARGAGRRSAGAGGACVEYFVPRSLSEFNLSAVGGELCELGVRAAGGAGARGRGGGAGGRGAPRTRWSRSRRRRRRSTTCSCDDARGWTVGGDLLYTKYKVLHSTLCFIEPSRVRPTASPAASRDGDAIITDRRIGCFDAPDFYYRITYLVIDESGMIRPEREIKYLLRPLA</sequence>
<dbReference type="EMBL" id="CM046109">
    <property type="protein sequence ID" value="KAI8442567.1"/>
    <property type="molecule type" value="Genomic_DNA"/>
</dbReference>
<accession>A0ACC0L1B5</accession>
<reference evidence="1 2" key="1">
    <citation type="journal article" date="2022" name="Genome Biol. Evol.">
        <title>The Spruce Budworm Genome: Reconstructing the Evolutionary History of Antifreeze Proteins.</title>
        <authorList>
            <person name="Beliveau C."/>
            <person name="Gagne P."/>
            <person name="Picq S."/>
            <person name="Vernygora O."/>
            <person name="Keeling C.I."/>
            <person name="Pinkney K."/>
            <person name="Doucet D."/>
            <person name="Wen F."/>
            <person name="Johnston J.S."/>
            <person name="Maaroufi H."/>
            <person name="Boyle B."/>
            <person name="Laroche J."/>
            <person name="Dewar K."/>
            <person name="Juretic N."/>
            <person name="Blackburn G."/>
            <person name="Nisole A."/>
            <person name="Brunet B."/>
            <person name="Brandao M."/>
            <person name="Lumley L."/>
            <person name="Duan J."/>
            <person name="Quan G."/>
            <person name="Lucarotti C.J."/>
            <person name="Roe A.D."/>
            <person name="Sperling F.A.H."/>
            <person name="Levesque R.C."/>
            <person name="Cusson M."/>
        </authorList>
    </citation>
    <scope>NUCLEOTIDE SEQUENCE [LARGE SCALE GENOMIC DNA]</scope>
    <source>
        <strain evidence="1">Glfc:IPQL:Cfum</strain>
    </source>
</reference>
<comment type="caution">
    <text evidence="1">The sequence shown here is derived from an EMBL/GenBank/DDBJ whole genome shotgun (WGS) entry which is preliminary data.</text>
</comment>
<gene>
    <name evidence="1" type="ORF">MSG28_006027</name>
</gene>